<dbReference type="EMBL" id="KK914212">
    <property type="protein sequence ID" value="KDP46646.1"/>
    <property type="molecule type" value="Genomic_DNA"/>
</dbReference>
<keyword evidence="3" id="KW-1185">Reference proteome</keyword>
<feature type="compositionally biased region" description="Acidic residues" evidence="1">
    <location>
        <begin position="52"/>
        <end position="65"/>
    </location>
</feature>
<dbReference type="AlphaFoldDB" id="A0A067LDT2"/>
<dbReference type="Proteomes" id="UP000027138">
    <property type="component" value="Unassembled WGS sequence"/>
</dbReference>
<gene>
    <name evidence="2" type="ORF">JCGZ_12772</name>
</gene>
<feature type="compositionally biased region" description="Polar residues" evidence="1">
    <location>
        <begin position="24"/>
        <end position="35"/>
    </location>
</feature>
<sequence>MVEEVVCNANLASTHVTSHAVPAISQQASSGNQPSHPDPDLHHTSPPIINENLEDSTETNEDEDGPQVHADRQPQKSADGCTNVEPNGTTFFPYVVVRELAKIIRKAFGGPGPWYK</sequence>
<reference evidence="2 3" key="1">
    <citation type="journal article" date="2014" name="PLoS ONE">
        <title>Global Analysis of Gene Expression Profiles in Physic Nut (Jatropha curcas L.) Seedlings Exposed to Salt Stress.</title>
        <authorList>
            <person name="Zhang L."/>
            <person name="Zhang C."/>
            <person name="Wu P."/>
            <person name="Chen Y."/>
            <person name="Li M."/>
            <person name="Jiang H."/>
            <person name="Wu G."/>
        </authorList>
    </citation>
    <scope>NUCLEOTIDE SEQUENCE [LARGE SCALE GENOMIC DNA]</scope>
    <source>
        <strain evidence="3">cv. GZQX0401</strain>
        <tissue evidence="2">Young leaves</tissue>
    </source>
</reference>
<accession>A0A067LDT2</accession>
<protein>
    <submittedName>
        <fullName evidence="2">Uncharacterized protein</fullName>
    </submittedName>
</protein>
<organism evidence="2 3">
    <name type="scientific">Jatropha curcas</name>
    <name type="common">Barbados nut</name>
    <dbReference type="NCBI Taxonomy" id="180498"/>
    <lineage>
        <taxon>Eukaryota</taxon>
        <taxon>Viridiplantae</taxon>
        <taxon>Streptophyta</taxon>
        <taxon>Embryophyta</taxon>
        <taxon>Tracheophyta</taxon>
        <taxon>Spermatophyta</taxon>
        <taxon>Magnoliopsida</taxon>
        <taxon>eudicotyledons</taxon>
        <taxon>Gunneridae</taxon>
        <taxon>Pentapetalae</taxon>
        <taxon>rosids</taxon>
        <taxon>fabids</taxon>
        <taxon>Malpighiales</taxon>
        <taxon>Euphorbiaceae</taxon>
        <taxon>Crotonoideae</taxon>
        <taxon>Jatropheae</taxon>
        <taxon>Jatropha</taxon>
    </lineage>
</organism>
<evidence type="ECO:0000313" key="2">
    <source>
        <dbReference type="EMBL" id="KDP46646.1"/>
    </source>
</evidence>
<feature type="region of interest" description="Disordered" evidence="1">
    <location>
        <begin position="16"/>
        <end position="87"/>
    </location>
</feature>
<proteinExistence type="predicted"/>
<evidence type="ECO:0000256" key="1">
    <source>
        <dbReference type="SAM" id="MobiDB-lite"/>
    </source>
</evidence>
<evidence type="ECO:0000313" key="3">
    <source>
        <dbReference type="Proteomes" id="UP000027138"/>
    </source>
</evidence>
<name>A0A067LDT2_JATCU</name>